<gene>
    <name evidence="1" type="ORF">C4K68_21140</name>
</gene>
<dbReference type="Proteomes" id="UP000238196">
    <property type="component" value="Unassembled WGS sequence"/>
</dbReference>
<reference evidence="1 2" key="1">
    <citation type="submission" date="2018-02" db="EMBL/GenBank/DDBJ databases">
        <title>novel marine gammaproteobacteria from coastal saline agro ecosystem.</title>
        <authorList>
            <person name="Krishnan R."/>
            <person name="Ramesh Kumar N."/>
        </authorList>
    </citation>
    <scope>NUCLEOTIDE SEQUENCE [LARGE SCALE GENOMIC DNA]</scope>
    <source>
        <strain evidence="1 2">228</strain>
    </source>
</reference>
<organism evidence="1 2">
    <name type="scientific">Proteobacteria bacterium 228</name>
    <dbReference type="NCBI Taxonomy" id="2083153"/>
    <lineage>
        <taxon>Bacteria</taxon>
        <taxon>Pseudomonadati</taxon>
        <taxon>Pseudomonadota</taxon>
    </lineage>
</organism>
<sequence>MMQAGAVHYRPWPITNDAMQCMAEMEERIRSFNHDLPDPGLLHHYLKLGQSLAEEAAELNLNQLQECWLRRTYDTLFETIVDSLTPSHWRGCCLDHLYQPLFALKRFYRHSPQGQQKINALCYELAITSRYCLNTH</sequence>
<protein>
    <submittedName>
        <fullName evidence="1">Uncharacterized protein</fullName>
    </submittedName>
</protein>
<accession>A0A2S5KKV4</accession>
<evidence type="ECO:0000313" key="2">
    <source>
        <dbReference type="Proteomes" id="UP000238196"/>
    </source>
</evidence>
<comment type="caution">
    <text evidence="1">The sequence shown here is derived from an EMBL/GenBank/DDBJ whole genome shotgun (WGS) entry which is preliminary data.</text>
</comment>
<proteinExistence type="predicted"/>
<dbReference type="OrthoDB" id="6121132at2"/>
<dbReference type="AlphaFoldDB" id="A0A2S5KKV4"/>
<name>A0A2S5KKV4_9PROT</name>
<evidence type="ECO:0000313" key="1">
    <source>
        <dbReference type="EMBL" id="PPC75149.1"/>
    </source>
</evidence>
<dbReference type="EMBL" id="PRLP01000106">
    <property type="protein sequence ID" value="PPC75149.1"/>
    <property type="molecule type" value="Genomic_DNA"/>
</dbReference>